<protein>
    <submittedName>
        <fullName evidence="1">Uncharacterized protein</fullName>
    </submittedName>
</protein>
<keyword evidence="2" id="KW-1185">Reference proteome</keyword>
<dbReference type="EMBL" id="NBIV01000003">
    <property type="protein sequence ID" value="PXF49647.1"/>
    <property type="molecule type" value="Genomic_DNA"/>
</dbReference>
<dbReference type="AlphaFoldDB" id="A0A2V3J6M4"/>
<comment type="caution">
    <text evidence="1">The sequence shown here is derived from an EMBL/GenBank/DDBJ whole genome shotgun (WGS) entry which is preliminary data.</text>
</comment>
<gene>
    <name evidence="1" type="ORF">BWQ96_00525</name>
</gene>
<accession>A0A2V3J6M4</accession>
<dbReference type="Proteomes" id="UP000247409">
    <property type="component" value="Unassembled WGS sequence"/>
</dbReference>
<reference evidence="1 2" key="1">
    <citation type="journal article" date="2018" name="Mol. Biol. Evol.">
        <title>Analysis of the draft genome of the red seaweed Gracilariopsis chorda provides insights into genome size evolution in Rhodophyta.</title>
        <authorList>
            <person name="Lee J."/>
            <person name="Yang E.C."/>
            <person name="Graf L."/>
            <person name="Yang J.H."/>
            <person name="Qiu H."/>
            <person name="Zel Zion U."/>
            <person name="Chan C.X."/>
            <person name="Stephens T.G."/>
            <person name="Weber A.P.M."/>
            <person name="Boo G.H."/>
            <person name="Boo S.M."/>
            <person name="Kim K.M."/>
            <person name="Shin Y."/>
            <person name="Jung M."/>
            <person name="Lee S.J."/>
            <person name="Yim H.S."/>
            <person name="Lee J.H."/>
            <person name="Bhattacharya D."/>
            <person name="Yoon H.S."/>
        </authorList>
    </citation>
    <scope>NUCLEOTIDE SEQUENCE [LARGE SCALE GENOMIC DNA]</scope>
    <source>
        <strain evidence="1 2">SKKU-2015</strain>
        <tissue evidence="1">Whole body</tissue>
    </source>
</reference>
<organism evidence="1 2">
    <name type="scientific">Gracilariopsis chorda</name>
    <dbReference type="NCBI Taxonomy" id="448386"/>
    <lineage>
        <taxon>Eukaryota</taxon>
        <taxon>Rhodophyta</taxon>
        <taxon>Florideophyceae</taxon>
        <taxon>Rhodymeniophycidae</taxon>
        <taxon>Gracilariales</taxon>
        <taxon>Gracilariaceae</taxon>
        <taxon>Gracilariopsis</taxon>
    </lineage>
</organism>
<evidence type="ECO:0000313" key="2">
    <source>
        <dbReference type="Proteomes" id="UP000247409"/>
    </source>
</evidence>
<proteinExistence type="predicted"/>
<sequence length="99" mass="10985">MSDIDQNQLEIAALKYCDLSYQDTEDDQIPLFEAEAAELEKDSKESINEAIRTILSNAKDNGICGQGHQRIVGILEHNRDASRIKLGPDNSEKYSSSGD</sequence>
<evidence type="ECO:0000313" key="1">
    <source>
        <dbReference type="EMBL" id="PXF49647.1"/>
    </source>
</evidence>
<name>A0A2V3J6M4_9FLOR</name>